<sequence>MRTPRTLTRGDHGWAECVTARPCAAAPDAAGFYWRTGALLALVHALRGTDFHHEDIIAAGEHPVLVDLEALLHPTAPGKAQPGAQPGAGRAGDEEPARAALRESVRATALLPAKVVLDAAAGAAD</sequence>
<gene>
    <name evidence="3" type="ORF">V2K49_08100</name>
</gene>
<dbReference type="InterPro" id="IPR025410">
    <property type="entry name" value="Lant_dehyd"/>
</dbReference>
<feature type="compositionally biased region" description="Low complexity" evidence="1">
    <location>
        <begin position="75"/>
        <end position="88"/>
    </location>
</feature>
<feature type="domain" description="Lantibiotic biosynthesis protein dehydration" evidence="2">
    <location>
        <begin position="1"/>
        <end position="119"/>
    </location>
</feature>
<evidence type="ECO:0000259" key="2">
    <source>
        <dbReference type="Pfam" id="PF13575"/>
    </source>
</evidence>
<dbReference type="EMBL" id="JAZBJQ010000004">
    <property type="protein sequence ID" value="MEE4583124.1"/>
    <property type="molecule type" value="Genomic_DNA"/>
</dbReference>
<protein>
    <submittedName>
        <fullName evidence="3">DUF4135 domain-containing protein</fullName>
    </submittedName>
</protein>
<accession>A0ABD5J781</accession>
<proteinExistence type="predicted"/>
<dbReference type="RefSeq" id="WP_250846540.1">
    <property type="nucleotide sequence ID" value="NZ_JBITXU010000009.1"/>
</dbReference>
<dbReference type="Proteomes" id="UP001354649">
    <property type="component" value="Unassembled WGS sequence"/>
</dbReference>
<feature type="region of interest" description="Disordered" evidence="1">
    <location>
        <begin position="75"/>
        <end position="101"/>
    </location>
</feature>
<organism evidence="3 4">
    <name type="scientific">Streptomyces antimycoticus</name>
    <dbReference type="NCBI Taxonomy" id="68175"/>
    <lineage>
        <taxon>Bacteria</taxon>
        <taxon>Bacillati</taxon>
        <taxon>Actinomycetota</taxon>
        <taxon>Actinomycetes</taxon>
        <taxon>Kitasatosporales</taxon>
        <taxon>Streptomycetaceae</taxon>
        <taxon>Streptomyces</taxon>
        <taxon>Streptomyces violaceusniger group</taxon>
    </lineage>
</organism>
<dbReference type="Pfam" id="PF13575">
    <property type="entry name" value="DUF4135"/>
    <property type="match status" value="1"/>
</dbReference>
<comment type="caution">
    <text evidence="3">The sequence shown here is derived from an EMBL/GenBank/DDBJ whole genome shotgun (WGS) entry which is preliminary data.</text>
</comment>
<dbReference type="AlphaFoldDB" id="A0ABD5J781"/>
<evidence type="ECO:0000256" key="1">
    <source>
        <dbReference type="SAM" id="MobiDB-lite"/>
    </source>
</evidence>
<name>A0ABD5J781_9ACTN</name>
<evidence type="ECO:0000313" key="3">
    <source>
        <dbReference type="EMBL" id="MEE4583124.1"/>
    </source>
</evidence>
<evidence type="ECO:0000313" key="4">
    <source>
        <dbReference type="Proteomes" id="UP001354649"/>
    </source>
</evidence>
<reference evidence="3 4" key="1">
    <citation type="submission" date="2023-11" db="EMBL/GenBank/DDBJ databases">
        <title>30 novel species of actinomycetes from the DSMZ collection.</title>
        <authorList>
            <person name="Nouioui I."/>
        </authorList>
    </citation>
    <scope>NUCLEOTIDE SEQUENCE [LARGE SCALE GENOMIC DNA]</scope>
    <source>
        <strain evidence="3 4">DSM 41602</strain>
    </source>
</reference>
<feature type="compositionally biased region" description="Basic and acidic residues" evidence="1">
    <location>
        <begin position="91"/>
        <end position="101"/>
    </location>
</feature>